<dbReference type="RefSeq" id="WP_012819964.1">
    <property type="nucleotide sequence ID" value="NC_013410.1"/>
</dbReference>
<proteinExistence type="predicted"/>
<keyword evidence="2 3" id="KW-0802">TPR repeat</keyword>
<dbReference type="InterPro" id="IPR038765">
    <property type="entry name" value="Papain-like_cys_pep_sf"/>
</dbReference>
<dbReference type="EMBL" id="CP001792">
    <property type="protein sequence ID" value="ACX73734.1"/>
    <property type="molecule type" value="Genomic_DNA"/>
</dbReference>
<evidence type="ECO:0000256" key="1">
    <source>
        <dbReference type="ARBA" id="ARBA00022737"/>
    </source>
</evidence>
<feature type="chain" id="PRO_5046216147" evidence="4">
    <location>
        <begin position="28"/>
        <end position="1267"/>
    </location>
</feature>
<accession>A0ABN3YTN7</accession>
<name>A0ABN3YTN7_FIBSS</name>
<feature type="signal peptide" evidence="4">
    <location>
        <begin position="1"/>
        <end position="27"/>
    </location>
</feature>
<dbReference type="InterPro" id="IPR051685">
    <property type="entry name" value="Ycf3/AcsC/BcsC/TPR_MFPF"/>
</dbReference>
<organism evidence="5 6">
    <name type="scientific">Fibrobacter succinogenes (strain ATCC 19169 / S85)</name>
    <dbReference type="NCBI Taxonomy" id="59374"/>
    <lineage>
        <taxon>Bacteria</taxon>
        <taxon>Pseudomonadati</taxon>
        <taxon>Fibrobacterota</taxon>
        <taxon>Fibrobacteria</taxon>
        <taxon>Fibrobacterales</taxon>
        <taxon>Fibrobacteraceae</taxon>
        <taxon>Fibrobacter</taxon>
    </lineage>
</organism>
<dbReference type="PANTHER" id="PTHR44943:SF8">
    <property type="entry name" value="TPR REPEAT-CONTAINING PROTEIN MJ0263"/>
    <property type="match status" value="1"/>
</dbReference>
<dbReference type="InterPro" id="IPR011990">
    <property type="entry name" value="TPR-like_helical_dom_sf"/>
</dbReference>
<dbReference type="InterPro" id="IPR019734">
    <property type="entry name" value="TPR_rpt"/>
</dbReference>
<dbReference type="PROSITE" id="PS50005">
    <property type="entry name" value="TPR"/>
    <property type="match status" value="2"/>
</dbReference>
<keyword evidence="1" id="KW-0677">Repeat</keyword>
<evidence type="ECO:0000313" key="5">
    <source>
        <dbReference type="EMBL" id="ACX73734.1"/>
    </source>
</evidence>
<dbReference type="SUPFAM" id="SSF48452">
    <property type="entry name" value="TPR-like"/>
    <property type="match status" value="1"/>
</dbReference>
<sequence>MNLKTVKISRSSLCASLFGLFFLVSCAGNNTPEVNPSPTPEISESTDAYYDDESSTDYVTEEAPATVATGGTIETSGYTFTAPDNGWTIIGGEDNAPYEFYNPKTGRRAVLVEVMLPEGEPLRLMDRAQIEMQSFESSGKKATLAETYPEEAFGTTGAFFDVAGKRYDTPYEAVGLVIGAGNRIFTLTLAATDTQLPAGTLKQEWKDFYASFKLKEVVQEAVSELSEERIMQYSSADLGYSWSTSDTLWHNWTGVARQNEDPDLVLSNKKEDISLFVYGAIVPSDEVSQQDMFKVLLSRLGLSMNEPSFEVQRVKVGDRYAQEFTLTHVVNKFDFYYTGRFYYDNGRGILIATWTQGINKKKYASVMKNAVNGLKVGAMPKMASDEEARKKQNKFNAAVMSQVGILRLLEDQPFVALSYFERANKMDPEEPLYLINCGFVYQMKELYGPGISYFTSQIDLVRKNGKLLSILGEMYEALFDYGHARECAEAALRYTPNNPEYVINLSDALWGLGQRHQSLIVVQRLYDTQPSSRLGVYLAKTYMGLDQYAEAVDILYAIRGRFGMSKELGETLMDALMFLGRYEEARAISDETLAKAKNDYKVWTMHGKILFYSRNYRDAEKALTKALALKPDNEDAKSFLSATKAYLGKADNRTLQKPITPVEDRTADLKTLLRPQAKQNAIEGDFPAVIHYQKESLKAEKNANWVRSEEMLLEVLDQRGAAIYREFTFDFLPGYDRIFLNALEVYDSNWKLKQKATLNGAYITYATEIGGGNESQTAHFPLSELAPGDFIYMQFSRTNLENKGMIPYTNYESSRDVPVGESVFRIYADTTRFVTEEYGPLEKTAIKGGIEWKIENPVIVRKELYMPVYRDFGAGLMLTGKQEWRDVGDDYQNLISHQFKKAVKVREQAFEVRGNKIGDEAVKAIINFVRQDIRYRDVRFGGHSLIPQTAEVTLKEHRGDCKDMALLLKDMLDAIGVKSYLTAIHLTEEGFSHLPTIQQFNHMILYIPKQGKISERWVDATDKTGNDRPVPLDMEGKVALVIDGDQSHVVTTPILEDNQEHQIAIQHDLFIAEDGKCEFRDSVQLQGKFASAIRNKFFGRDVKDQEKLLEQFLAAGVPDVSIGNIRIKNLDQFNKPLIIVNTYASKGYFGQGGSELKGRFPNVWERSLFKLPKVAKRHHPIRMPHETQFSFKLNIKTASGHTVTLTEAKPLNRAPDYVSFEKQPKSKTSSGIKWTTFALYADPTEYDKIREEWNYLLSETSPMITVK</sequence>
<protein>
    <submittedName>
        <fullName evidence="5">Tetratricopeptide TPR_2 repeat protein</fullName>
    </submittedName>
</protein>
<dbReference type="Gene3D" id="1.25.40.10">
    <property type="entry name" value="Tetratricopeptide repeat domain"/>
    <property type="match status" value="2"/>
</dbReference>
<dbReference type="Proteomes" id="UP000001497">
    <property type="component" value="Chromosome"/>
</dbReference>
<evidence type="ECO:0000313" key="6">
    <source>
        <dbReference type="Proteomes" id="UP000001497"/>
    </source>
</evidence>
<evidence type="ECO:0000256" key="2">
    <source>
        <dbReference type="ARBA" id="ARBA00022803"/>
    </source>
</evidence>
<keyword evidence="4" id="KW-0732">Signal</keyword>
<gene>
    <name evidence="5" type="ordered locus">Fisuc_0120</name>
</gene>
<dbReference type="SUPFAM" id="SSF54001">
    <property type="entry name" value="Cysteine proteinases"/>
    <property type="match status" value="1"/>
</dbReference>
<dbReference type="PROSITE" id="PS51257">
    <property type="entry name" value="PROKAR_LIPOPROTEIN"/>
    <property type="match status" value="1"/>
</dbReference>
<feature type="repeat" description="TPR" evidence="3">
    <location>
        <begin position="600"/>
        <end position="633"/>
    </location>
</feature>
<dbReference type="SMART" id="SM00028">
    <property type="entry name" value="TPR"/>
    <property type="match status" value="3"/>
</dbReference>
<dbReference type="Gene3D" id="2.60.40.3140">
    <property type="match status" value="1"/>
</dbReference>
<dbReference type="PANTHER" id="PTHR44943">
    <property type="entry name" value="CELLULOSE SYNTHASE OPERON PROTEIN C"/>
    <property type="match status" value="1"/>
</dbReference>
<dbReference type="Pfam" id="PF13181">
    <property type="entry name" value="TPR_8"/>
    <property type="match status" value="1"/>
</dbReference>
<dbReference type="Gene3D" id="3.10.620.30">
    <property type="match status" value="1"/>
</dbReference>
<evidence type="ECO:0000256" key="3">
    <source>
        <dbReference type="PROSITE-ProRule" id="PRU00339"/>
    </source>
</evidence>
<feature type="repeat" description="TPR" evidence="3">
    <location>
        <begin position="465"/>
        <end position="498"/>
    </location>
</feature>
<keyword evidence="6" id="KW-1185">Reference proteome</keyword>
<reference evidence="5" key="1">
    <citation type="submission" date="2009-10" db="EMBL/GenBank/DDBJ databases">
        <title>Complete sequence of Fibrobacter succinogenes subsp. succinogenes S85.</title>
        <authorList>
            <consortium name="US DOE Joint Genome Institute"/>
            <person name="Lucas S."/>
            <person name="Copeland A."/>
            <person name="Lapidus A."/>
            <person name="Glavina del Rio T."/>
            <person name="Tice H."/>
            <person name="Bruce D."/>
            <person name="Goodwin L."/>
            <person name="Pitluck S."/>
            <person name="Chertkov O."/>
            <person name="Detter J.C."/>
            <person name="Han C."/>
            <person name="Tapia R."/>
            <person name="Larimer F."/>
            <person name="Land M."/>
            <person name="Hauser L."/>
            <person name="Kyrpides N."/>
            <person name="Mikhailova N."/>
            <person name="Weimer P.J."/>
            <person name="Stevenson D.M."/>
            <person name="Boyum J."/>
            <person name="Brumm P.I."/>
            <person name="Mead D."/>
        </authorList>
    </citation>
    <scope>NUCLEOTIDE SEQUENCE [LARGE SCALE GENOMIC DNA]</scope>
    <source>
        <strain evidence="5">S85</strain>
    </source>
</reference>
<evidence type="ECO:0000256" key="4">
    <source>
        <dbReference type="SAM" id="SignalP"/>
    </source>
</evidence>